<dbReference type="InterPro" id="IPR003594">
    <property type="entry name" value="HATPase_dom"/>
</dbReference>
<gene>
    <name evidence="10" type="ORF">FSZ17_10885</name>
</gene>
<keyword evidence="6" id="KW-0418">Kinase</keyword>
<dbReference type="PANTHER" id="PTHR43065:SF10">
    <property type="entry name" value="PEROXIDE STRESS-ACTIVATED HISTIDINE KINASE MAK3"/>
    <property type="match status" value="1"/>
</dbReference>
<proteinExistence type="predicted"/>
<dbReference type="OrthoDB" id="9815750at2"/>
<keyword evidence="7" id="KW-0067">ATP-binding</keyword>
<dbReference type="PROSITE" id="PS50109">
    <property type="entry name" value="HIS_KIN"/>
    <property type="match status" value="1"/>
</dbReference>
<dbReference type="GO" id="GO:0005524">
    <property type="term" value="F:ATP binding"/>
    <property type="evidence" value="ECO:0007669"/>
    <property type="project" value="UniProtKB-KW"/>
</dbReference>
<evidence type="ECO:0000256" key="6">
    <source>
        <dbReference type="ARBA" id="ARBA00022777"/>
    </source>
</evidence>
<name>A0A5B8Z7R5_CYTDA</name>
<dbReference type="Pfam" id="PF00512">
    <property type="entry name" value="HisKA"/>
    <property type="match status" value="1"/>
</dbReference>
<dbReference type="InterPro" id="IPR036890">
    <property type="entry name" value="HATPase_C_sf"/>
</dbReference>
<dbReference type="SUPFAM" id="SSF55874">
    <property type="entry name" value="ATPase domain of HSP90 chaperone/DNA topoisomerase II/histidine kinase"/>
    <property type="match status" value="1"/>
</dbReference>
<dbReference type="AlphaFoldDB" id="A0A5B8Z7R5"/>
<dbReference type="Pfam" id="PF02518">
    <property type="entry name" value="HATPase_c"/>
    <property type="match status" value="1"/>
</dbReference>
<dbReference type="PANTHER" id="PTHR43065">
    <property type="entry name" value="SENSOR HISTIDINE KINASE"/>
    <property type="match status" value="1"/>
</dbReference>
<comment type="catalytic activity">
    <reaction evidence="1">
        <text>ATP + protein L-histidine = ADP + protein N-phospho-L-histidine.</text>
        <dbReference type="EC" id="2.7.13.3"/>
    </reaction>
</comment>
<dbReference type="EMBL" id="CP042593">
    <property type="protein sequence ID" value="QED47719.1"/>
    <property type="molecule type" value="Genomic_DNA"/>
</dbReference>
<dbReference type="SUPFAM" id="SSF47384">
    <property type="entry name" value="Homodimeric domain of signal transducing histidine kinase"/>
    <property type="match status" value="1"/>
</dbReference>
<evidence type="ECO:0000259" key="9">
    <source>
        <dbReference type="PROSITE" id="PS50109"/>
    </source>
</evidence>
<dbReference type="RefSeq" id="WP_057770183.1">
    <property type="nucleotide sequence ID" value="NZ_CP042593.1"/>
</dbReference>
<dbReference type="Proteomes" id="UP000321555">
    <property type="component" value="Chromosome"/>
</dbReference>
<dbReference type="Gene3D" id="3.30.565.10">
    <property type="entry name" value="Histidine kinase-like ATPase, C-terminal domain"/>
    <property type="match status" value="1"/>
</dbReference>
<dbReference type="Gene3D" id="1.10.287.130">
    <property type="match status" value="1"/>
</dbReference>
<accession>A0A5B8Z7R5</accession>
<evidence type="ECO:0000256" key="8">
    <source>
        <dbReference type="ARBA" id="ARBA00023012"/>
    </source>
</evidence>
<evidence type="ECO:0000256" key="7">
    <source>
        <dbReference type="ARBA" id="ARBA00022840"/>
    </source>
</evidence>
<keyword evidence="3" id="KW-0597">Phosphoprotein</keyword>
<keyword evidence="11" id="KW-1185">Reference proteome</keyword>
<keyword evidence="5" id="KW-0547">Nucleotide-binding</keyword>
<evidence type="ECO:0000256" key="2">
    <source>
        <dbReference type="ARBA" id="ARBA00012438"/>
    </source>
</evidence>
<evidence type="ECO:0000313" key="10">
    <source>
        <dbReference type="EMBL" id="QED47719.1"/>
    </source>
</evidence>
<dbReference type="SMART" id="SM00387">
    <property type="entry name" value="HATPase_c"/>
    <property type="match status" value="1"/>
</dbReference>
<evidence type="ECO:0000256" key="5">
    <source>
        <dbReference type="ARBA" id="ARBA00022741"/>
    </source>
</evidence>
<dbReference type="CDD" id="cd00075">
    <property type="entry name" value="HATPase"/>
    <property type="match status" value="1"/>
</dbReference>
<evidence type="ECO:0000256" key="1">
    <source>
        <dbReference type="ARBA" id="ARBA00000085"/>
    </source>
</evidence>
<reference evidence="11" key="1">
    <citation type="submission" date="2019-08" db="EMBL/GenBank/DDBJ databases">
        <authorList>
            <person name="Zheng X."/>
        </authorList>
    </citation>
    <scope>NUCLEOTIDE SEQUENCE [LARGE SCALE GENOMIC DNA]</scope>
    <source>
        <strain evidence="11">FJAT-25496</strain>
    </source>
</reference>
<dbReference type="InterPro" id="IPR036097">
    <property type="entry name" value="HisK_dim/P_sf"/>
</dbReference>
<organism evidence="10 11">
    <name type="scientific">Cytobacillus dafuensis</name>
    <name type="common">Bacillus dafuensis</name>
    <dbReference type="NCBI Taxonomy" id="1742359"/>
    <lineage>
        <taxon>Bacteria</taxon>
        <taxon>Bacillati</taxon>
        <taxon>Bacillota</taxon>
        <taxon>Bacilli</taxon>
        <taxon>Bacillales</taxon>
        <taxon>Bacillaceae</taxon>
        <taxon>Cytobacillus</taxon>
    </lineage>
</organism>
<sequence>MNLSGALLENLPFPYFFIDHQFRILAASKHFGTICHEKIFTLLMDKNEIERFESDLFLKNTVDVYLNINNKRNLYRIYKMEDEDNNFHLFCYPVEKEIDPSINESKLTPLHFIEQMIDNEKIIDNAKQEVHEASIHSEYITNISKLAAGIAHEIRNPLTTVKGFIQLLKPYLIEIGKEQYAEIALEEINRANDLIFEFLNSTKPQENKKSEISLNKIVKDIAILYESEGLLKNIQINVKLSDQSPIVLANGKQLKQVLVNIIKNAIEAISIKRNNEYGLIQLSVEVNDASVYIIIEDNGCGMTEETMKHLFIPFYSTKETGTGIGLPICKKILEDHDGNMYITSTQGKGTIFKLELPLFS</sequence>
<dbReference type="SMART" id="SM00388">
    <property type="entry name" value="HisKA"/>
    <property type="match status" value="1"/>
</dbReference>
<dbReference type="PRINTS" id="PR00344">
    <property type="entry name" value="BCTRLSENSOR"/>
</dbReference>
<evidence type="ECO:0000256" key="3">
    <source>
        <dbReference type="ARBA" id="ARBA00022553"/>
    </source>
</evidence>
<dbReference type="CDD" id="cd00082">
    <property type="entry name" value="HisKA"/>
    <property type="match status" value="1"/>
</dbReference>
<dbReference type="KEGG" id="bda:FSZ17_10885"/>
<dbReference type="STRING" id="1742359.GCA_001439625_00619"/>
<dbReference type="InterPro" id="IPR005467">
    <property type="entry name" value="His_kinase_dom"/>
</dbReference>
<feature type="domain" description="Histidine kinase" evidence="9">
    <location>
        <begin position="149"/>
        <end position="360"/>
    </location>
</feature>
<keyword evidence="4" id="KW-0808">Transferase</keyword>
<dbReference type="InterPro" id="IPR003661">
    <property type="entry name" value="HisK_dim/P_dom"/>
</dbReference>
<dbReference type="EC" id="2.7.13.3" evidence="2"/>
<dbReference type="InterPro" id="IPR004358">
    <property type="entry name" value="Sig_transdc_His_kin-like_C"/>
</dbReference>
<protein>
    <recommendedName>
        <fullName evidence="2">histidine kinase</fullName>
        <ecNumber evidence="2">2.7.13.3</ecNumber>
    </recommendedName>
</protein>
<dbReference type="GO" id="GO:0000155">
    <property type="term" value="F:phosphorelay sensor kinase activity"/>
    <property type="evidence" value="ECO:0007669"/>
    <property type="project" value="InterPro"/>
</dbReference>
<keyword evidence="8" id="KW-0902">Two-component regulatory system</keyword>
<evidence type="ECO:0000256" key="4">
    <source>
        <dbReference type="ARBA" id="ARBA00022679"/>
    </source>
</evidence>
<evidence type="ECO:0000313" key="11">
    <source>
        <dbReference type="Proteomes" id="UP000321555"/>
    </source>
</evidence>